<gene>
    <name evidence="2" type="ORF">PoB_001530900</name>
</gene>
<sequence length="129" mass="14864">MLHPQRGHHQSLFKIKDDELTFTRAIEIAAEVEEATRVAKETLGSPDTEIHKVLKKKPPAKSSYNKPAAPHPNFPRNRPQPHRQKGPQLRRYSRCDRAHSANTCRFATVTCRFCNIKGHTESSCRKRKR</sequence>
<evidence type="ECO:0000313" key="3">
    <source>
        <dbReference type="Proteomes" id="UP000735302"/>
    </source>
</evidence>
<reference evidence="2 3" key="1">
    <citation type="journal article" date="2021" name="Elife">
        <title>Chloroplast acquisition without the gene transfer in kleptoplastic sea slugs, Plakobranchus ocellatus.</title>
        <authorList>
            <person name="Maeda T."/>
            <person name="Takahashi S."/>
            <person name="Yoshida T."/>
            <person name="Shimamura S."/>
            <person name="Takaki Y."/>
            <person name="Nagai Y."/>
            <person name="Toyoda A."/>
            <person name="Suzuki Y."/>
            <person name="Arimoto A."/>
            <person name="Ishii H."/>
            <person name="Satoh N."/>
            <person name="Nishiyama T."/>
            <person name="Hasebe M."/>
            <person name="Maruyama T."/>
            <person name="Minagawa J."/>
            <person name="Obokata J."/>
            <person name="Shigenobu S."/>
        </authorList>
    </citation>
    <scope>NUCLEOTIDE SEQUENCE [LARGE SCALE GENOMIC DNA]</scope>
</reference>
<name>A0AAV3Z333_9GAST</name>
<dbReference type="EMBL" id="BLXT01001882">
    <property type="protein sequence ID" value="GFN88803.1"/>
    <property type="molecule type" value="Genomic_DNA"/>
</dbReference>
<feature type="region of interest" description="Disordered" evidence="1">
    <location>
        <begin position="43"/>
        <end position="94"/>
    </location>
</feature>
<dbReference type="Proteomes" id="UP000735302">
    <property type="component" value="Unassembled WGS sequence"/>
</dbReference>
<keyword evidence="3" id="KW-1185">Reference proteome</keyword>
<protein>
    <submittedName>
        <fullName evidence="2">Transposon ty3-i Gag-Pol polyprotein</fullName>
    </submittedName>
</protein>
<accession>A0AAV3Z333</accession>
<proteinExistence type="predicted"/>
<comment type="caution">
    <text evidence="2">The sequence shown here is derived from an EMBL/GenBank/DDBJ whole genome shotgun (WGS) entry which is preliminary data.</text>
</comment>
<evidence type="ECO:0000313" key="2">
    <source>
        <dbReference type="EMBL" id="GFN88803.1"/>
    </source>
</evidence>
<dbReference type="AlphaFoldDB" id="A0AAV3Z333"/>
<evidence type="ECO:0000256" key="1">
    <source>
        <dbReference type="SAM" id="MobiDB-lite"/>
    </source>
</evidence>
<organism evidence="2 3">
    <name type="scientific">Plakobranchus ocellatus</name>
    <dbReference type="NCBI Taxonomy" id="259542"/>
    <lineage>
        <taxon>Eukaryota</taxon>
        <taxon>Metazoa</taxon>
        <taxon>Spiralia</taxon>
        <taxon>Lophotrochozoa</taxon>
        <taxon>Mollusca</taxon>
        <taxon>Gastropoda</taxon>
        <taxon>Heterobranchia</taxon>
        <taxon>Euthyneura</taxon>
        <taxon>Panpulmonata</taxon>
        <taxon>Sacoglossa</taxon>
        <taxon>Placobranchoidea</taxon>
        <taxon>Plakobranchidae</taxon>
        <taxon>Plakobranchus</taxon>
    </lineage>
</organism>